<dbReference type="PANTHER" id="PTHR34413">
    <property type="entry name" value="PROPHAGE TAIL FIBER ASSEMBLY PROTEIN HOMOLOG TFAE-RELATED-RELATED"/>
    <property type="match status" value="1"/>
</dbReference>
<dbReference type="Pfam" id="PF05876">
    <property type="entry name" value="GpA_ATPase"/>
    <property type="match status" value="1"/>
</dbReference>
<sequence>MSHYERLEDILLRVAEAVRPPERLTVSDAAAKYRKIYNPGSYVGPWDNDFAPYLIEPMDVLTSLDHTAMIFAGPARCGKTDIFFNWLTHTSICDPADMMLVHMSQGTARDWSMSDLRRVFRYTPALGEKVLPGRQNMNVHDIRFLAGTRLLVKWPTINELSGKTIPRVWFTDYDRMDGDIDKEGPPFDLGRKRTQTYGRHGMTVAESSPGYEIDKADWQPSTPHEAPPTQGVLALYNRGDRRRFYWRCAHCKEPFEGDFKHISYPDSADHLEAAEAATLDCPNCGYSHTHEAGPGQPGKNELNYEGRWIREGQLWLPDRTIVGNPLRSDVASFWLKGVAAAFVDWKTLVFKYLKAIEEFEKTGNYGAWKTTVNTDQGLAFIPPTLVSDRTPELYRDRAKPLPQRVVPRDVLFLVATIDVQISRFEVQVQGVGLGGDVTIIDRFKIKYSRREDPDAPGQMLRVSPGTHLEDWHVLVEEVIERTYPLDDDSGRHMAIKATGCDSGGAAGVTAAAYNFWRWLRDECPGGHHLRFQLIKGASSPHAPRVKIAYPDSERKDRRAEARGEIPVLEINSNMIKDQVYGMLGRTEPGGGMVLFPEWLPRWFYAELTAEVRMPNKGWENPRRVSNEAWDLLCYCLAICLSRHINIENIDWGAPPSFAMPWDKNDFVFSPDEERPFEEEEDYDLGKLGASLG</sequence>
<reference evidence="4" key="1">
    <citation type="submission" date="2023-07" db="EMBL/GenBank/DDBJ databases">
        <title>Genomic Encyclopedia of Type Strains, Phase IV (KMG-IV): sequencing the most valuable type-strain genomes for metagenomic binning, comparative biology and taxonomic classification.</title>
        <authorList>
            <person name="Goeker M."/>
        </authorList>
    </citation>
    <scope>NUCLEOTIDE SEQUENCE</scope>
    <source>
        <strain evidence="4">DSM 21202</strain>
    </source>
</reference>
<proteinExistence type="inferred from homology"/>
<keyword evidence="5" id="KW-1185">Reference proteome</keyword>
<dbReference type="InterPro" id="IPR008866">
    <property type="entry name" value="Phage_lambda_GpA-like"/>
</dbReference>
<dbReference type="RefSeq" id="WP_306887641.1">
    <property type="nucleotide sequence ID" value="NZ_JAUSUL010000008.1"/>
</dbReference>
<organism evidence="4 5">
    <name type="scientific">Amorphus orientalis</name>
    <dbReference type="NCBI Taxonomy" id="649198"/>
    <lineage>
        <taxon>Bacteria</taxon>
        <taxon>Pseudomonadati</taxon>
        <taxon>Pseudomonadota</taxon>
        <taxon>Alphaproteobacteria</taxon>
        <taxon>Hyphomicrobiales</taxon>
        <taxon>Amorphaceae</taxon>
        <taxon>Amorphus</taxon>
    </lineage>
</organism>
<dbReference type="PANTHER" id="PTHR34413:SF2">
    <property type="entry name" value="PROPHAGE TAIL FIBER ASSEMBLY PROTEIN HOMOLOG TFAE-RELATED"/>
    <property type="match status" value="1"/>
</dbReference>
<dbReference type="HAMAP" id="MF_04144">
    <property type="entry name" value="TERL_LAMBDA"/>
    <property type="match status" value="1"/>
</dbReference>
<gene>
    <name evidence="4" type="ORF">J2S73_004200</name>
</gene>
<dbReference type="GO" id="GO:0005524">
    <property type="term" value="F:ATP binding"/>
    <property type="evidence" value="ECO:0007669"/>
    <property type="project" value="InterPro"/>
</dbReference>
<dbReference type="EMBL" id="JAUSUL010000008">
    <property type="protein sequence ID" value="MDQ0317713.1"/>
    <property type="molecule type" value="Genomic_DNA"/>
</dbReference>
<feature type="region of interest" description="Disordered" evidence="1">
    <location>
        <begin position="672"/>
        <end position="692"/>
    </location>
</feature>
<dbReference type="Pfam" id="PF20454">
    <property type="entry name" value="GpA_nuclease"/>
    <property type="match status" value="1"/>
</dbReference>
<evidence type="ECO:0000256" key="1">
    <source>
        <dbReference type="SAM" id="MobiDB-lite"/>
    </source>
</evidence>
<evidence type="ECO:0000313" key="4">
    <source>
        <dbReference type="EMBL" id="MDQ0317713.1"/>
    </source>
</evidence>
<dbReference type="InterPro" id="IPR051220">
    <property type="entry name" value="TFA_Chaperone"/>
</dbReference>
<dbReference type="InterPro" id="IPR046453">
    <property type="entry name" value="GpA_ATPase"/>
</dbReference>
<protein>
    <submittedName>
        <fullName evidence="4">Phage terminase large subunit GpA-like protein</fullName>
    </submittedName>
</protein>
<accession>A0AAE4AUQ9</accession>
<feature type="domain" description="Terminase large subunit GpA endonuclease" evidence="3">
    <location>
        <begin position="331"/>
        <end position="651"/>
    </location>
</feature>
<name>A0AAE4AUQ9_9HYPH</name>
<dbReference type="InterPro" id="IPR046454">
    <property type="entry name" value="GpA_endonuclease"/>
</dbReference>
<dbReference type="AlphaFoldDB" id="A0AAE4AUQ9"/>
<evidence type="ECO:0000259" key="2">
    <source>
        <dbReference type="Pfam" id="PF05876"/>
    </source>
</evidence>
<evidence type="ECO:0000259" key="3">
    <source>
        <dbReference type="Pfam" id="PF20454"/>
    </source>
</evidence>
<dbReference type="GO" id="GO:0016887">
    <property type="term" value="F:ATP hydrolysis activity"/>
    <property type="evidence" value="ECO:0007669"/>
    <property type="project" value="InterPro"/>
</dbReference>
<dbReference type="GO" id="GO:0004519">
    <property type="term" value="F:endonuclease activity"/>
    <property type="evidence" value="ECO:0007669"/>
    <property type="project" value="InterPro"/>
</dbReference>
<comment type="caution">
    <text evidence="4">The sequence shown here is derived from an EMBL/GenBank/DDBJ whole genome shotgun (WGS) entry which is preliminary data.</text>
</comment>
<feature type="domain" description="Phage terminase large subunit GpA ATPase" evidence="2">
    <location>
        <begin position="43"/>
        <end position="292"/>
    </location>
</feature>
<dbReference type="Proteomes" id="UP001229244">
    <property type="component" value="Unassembled WGS sequence"/>
</dbReference>
<evidence type="ECO:0000313" key="5">
    <source>
        <dbReference type="Proteomes" id="UP001229244"/>
    </source>
</evidence>